<dbReference type="AlphaFoldDB" id="A0A0V0QJH4"/>
<protein>
    <submittedName>
        <fullName evidence="2">Uncharacterized protein</fullName>
    </submittedName>
</protein>
<evidence type="ECO:0000256" key="1">
    <source>
        <dbReference type="SAM" id="MobiDB-lite"/>
    </source>
</evidence>
<organism evidence="2 3">
    <name type="scientific">Pseudocohnilembus persalinus</name>
    <name type="common">Ciliate</name>
    <dbReference type="NCBI Taxonomy" id="266149"/>
    <lineage>
        <taxon>Eukaryota</taxon>
        <taxon>Sar</taxon>
        <taxon>Alveolata</taxon>
        <taxon>Ciliophora</taxon>
        <taxon>Intramacronucleata</taxon>
        <taxon>Oligohymenophorea</taxon>
        <taxon>Scuticociliatia</taxon>
        <taxon>Philasterida</taxon>
        <taxon>Pseudocohnilembidae</taxon>
        <taxon>Pseudocohnilembus</taxon>
    </lineage>
</organism>
<dbReference type="EMBL" id="LDAU01000155">
    <property type="protein sequence ID" value="KRX02331.1"/>
    <property type="molecule type" value="Genomic_DNA"/>
</dbReference>
<dbReference type="InParanoid" id="A0A0V0QJH4"/>
<reference evidence="2 3" key="1">
    <citation type="journal article" date="2015" name="Sci. Rep.">
        <title>Genome of the facultative scuticociliatosis pathogen Pseudocohnilembus persalinus provides insight into its virulence through horizontal gene transfer.</title>
        <authorList>
            <person name="Xiong J."/>
            <person name="Wang G."/>
            <person name="Cheng J."/>
            <person name="Tian M."/>
            <person name="Pan X."/>
            <person name="Warren A."/>
            <person name="Jiang C."/>
            <person name="Yuan D."/>
            <person name="Miao W."/>
        </authorList>
    </citation>
    <scope>NUCLEOTIDE SEQUENCE [LARGE SCALE GENOMIC DNA]</scope>
    <source>
        <strain evidence="2">36N120E</strain>
    </source>
</reference>
<gene>
    <name evidence="2" type="ORF">PPERSA_09948</name>
</gene>
<keyword evidence="3" id="KW-1185">Reference proteome</keyword>
<accession>A0A0V0QJH4</accession>
<feature type="region of interest" description="Disordered" evidence="1">
    <location>
        <begin position="137"/>
        <end position="163"/>
    </location>
</feature>
<dbReference type="Proteomes" id="UP000054937">
    <property type="component" value="Unassembled WGS sequence"/>
</dbReference>
<sequence>MLQQQQKKPAKSANIIENFVEYGEIIPLNFYKTDLENFQQEFFINIDSDFQQAYEKDFIKNSIVPRNQDNKTLQISCFSEQSYANFYMEAHAVSEMENYIFGSKKSQYQQEEDVIHFDDVEPSNNDISNNNRKIESYNSQKEKNKQNNKQQYNDDSGRDTDRIQNNNNMIVEQDSFSLQKQYEKNFQQQNQIEEKQIQDKEIKYFSDTRKNIKKGFKTPSLTIEIPPDQK</sequence>
<comment type="caution">
    <text evidence="2">The sequence shown here is derived from an EMBL/GenBank/DDBJ whole genome shotgun (WGS) entry which is preliminary data.</text>
</comment>
<evidence type="ECO:0000313" key="3">
    <source>
        <dbReference type="Proteomes" id="UP000054937"/>
    </source>
</evidence>
<proteinExistence type="predicted"/>
<evidence type="ECO:0000313" key="2">
    <source>
        <dbReference type="EMBL" id="KRX02331.1"/>
    </source>
</evidence>
<name>A0A0V0QJH4_PSEPJ</name>